<dbReference type="AlphaFoldDB" id="A0A8S4Q989"/>
<comment type="caution">
    <text evidence="1">The sequence shown here is derived from an EMBL/GenBank/DDBJ whole genome shotgun (WGS) entry which is preliminary data.</text>
</comment>
<reference evidence="1" key="1">
    <citation type="submission" date="2022-03" db="EMBL/GenBank/DDBJ databases">
        <authorList>
            <person name="Martin C."/>
        </authorList>
    </citation>
    <scope>NUCLEOTIDE SEQUENCE</scope>
</reference>
<evidence type="ECO:0000313" key="1">
    <source>
        <dbReference type="EMBL" id="CAH1802078.1"/>
    </source>
</evidence>
<dbReference type="Proteomes" id="UP000749559">
    <property type="component" value="Unassembled WGS sequence"/>
</dbReference>
<dbReference type="PANTHER" id="PTHR40472">
    <property type="entry name" value="RICIN B-TYPE LECTIN DOMAIN-CONTAINING PROTEIN"/>
    <property type="match status" value="1"/>
</dbReference>
<organism evidence="1 2">
    <name type="scientific">Owenia fusiformis</name>
    <name type="common">Polychaete worm</name>
    <dbReference type="NCBI Taxonomy" id="6347"/>
    <lineage>
        <taxon>Eukaryota</taxon>
        <taxon>Metazoa</taxon>
        <taxon>Spiralia</taxon>
        <taxon>Lophotrochozoa</taxon>
        <taxon>Annelida</taxon>
        <taxon>Polychaeta</taxon>
        <taxon>Sedentaria</taxon>
        <taxon>Canalipalpata</taxon>
        <taxon>Sabellida</taxon>
        <taxon>Oweniida</taxon>
        <taxon>Oweniidae</taxon>
        <taxon>Owenia</taxon>
    </lineage>
</organism>
<proteinExistence type="predicted"/>
<sequence length="510" mass="58555">MFYYHAIILKELNYLRTICSYSRCNIHTVPSTTWIRHSTLEERKVRVTIAGDVSSSSAGDETTDSNIDFPRPALTSNMELYQRSGGMHLSVWLLAVVVFASISHTESITDSEKTAIQLGLETGKELLDVIKDKEFTKALTKIAGSIGPFLGVLGPFASLIMVFIPTGDSAELAFMKEMMKKIDNRFDQVDSRFDDIERLIDWVAVAVSFGQIEQKIMAMSDEYRLFYASDAPASNKSYVFKMHYENDYQNSGSKLYHAIVNKQGKFQENLGESIMRYTINDRKKTQDFLLGVMRLLLQAVKIDITYYTLQGFEKIAEERTDDWKEKILKVNSNYKEIDDAVRGKYFDQSEIDIKKLSADNYGVSNEQFHSLLYDMLSQKYYWIDWFVVVYNPITGSEKHQTSTCSGHILFRQDGRNILASGRYKTSPKMGEIVKTLKETAITFATQFFIVNELNSAQVAYNAIIKVVKPVCSLSVIWSDADVWYKGDPTRVIYYDFKYMRHSRYDILVFD</sequence>
<gene>
    <name evidence="1" type="ORF">OFUS_LOCUS25795</name>
</gene>
<accession>A0A8S4Q989</accession>
<dbReference type="OrthoDB" id="6060659at2759"/>
<evidence type="ECO:0000313" key="2">
    <source>
        <dbReference type="Proteomes" id="UP000749559"/>
    </source>
</evidence>
<dbReference type="PANTHER" id="PTHR40472:SF11">
    <property type="entry name" value="RAPUNZEL 3-RELATED"/>
    <property type="match status" value="1"/>
</dbReference>
<dbReference type="EMBL" id="CAIIXF020000012">
    <property type="protein sequence ID" value="CAH1802078.1"/>
    <property type="molecule type" value="Genomic_DNA"/>
</dbReference>
<dbReference type="InterPro" id="IPR039051">
    <property type="entry name" value="SE-CTX-like"/>
</dbReference>
<name>A0A8S4Q989_OWEFU</name>
<protein>
    <submittedName>
        <fullName evidence="1">Uncharacterized protein</fullName>
    </submittedName>
</protein>
<keyword evidence="2" id="KW-1185">Reference proteome</keyword>